<dbReference type="SUPFAM" id="SSF48452">
    <property type="entry name" value="TPR-like"/>
    <property type="match status" value="1"/>
</dbReference>
<dbReference type="EMBL" id="VLLL01000005">
    <property type="protein sequence ID" value="TWJ15031.1"/>
    <property type="molecule type" value="Genomic_DNA"/>
</dbReference>
<comment type="caution">
    <text evidence="1">The sequence shown here is derived from an EMBL/GenBank/DDBJ whole genome shotgun (WGS) entry which is preliminary data.</text>
</comment>
<organism evidence="1 2">
    <name type="scientific">Stackebrandtia albiflava</name>
    <dbReference type="NCBI Taxonomy" id="406432"/>
    <lineage>
        <taxon>Bacteria</taxon>
        <taxon>Bacillati</taxon>
        <taxon>Actinomycetota</taxon>
        <taxon>Actinomycetes</taxon>
        <taxon>Glycomycetales</taxon>
        <taxon>Glycomycetaceae</taxon>
        <taxon>Stackebrandtia</taxon>
    </lineage>
</organism>
<evidence type="ECO:0008006" key="3">
    <source>
        <dbReference type="Google" id="ProtNLM"/>
    </source>
</evidence>
<dbReference type="Proteomes" id="UP000321617">
    <property type="component" value="Unassembled WGS sequence"/>
</dbReference>
<dbReference type="RefSeq" id="WP_147133037.1">
    <property type="nucleotide sequence ID" value="NZ_BAABIJ010000001.1"/>
</dbReference>
<name>A0A562VB13_9ACTN</name>
<dbReference type="AlphaFoldDB" id="A0A562VB13"/>
<gene>
    <name evidence="1" type="ORF">LX16_0728</name>
</gene>
<reference evidence="1 2" key="1">
    <citation type="journal article" date="2013" name="Stand. Genomic Sci.">
        <title>Genomic Encyclopedia of Type Strains, Phase I: The one thousand microbial genomes (KMG-I) project.</title>
        <authorList>
            <person name="Kyrpides N.C."/>
            <person name="Woyke T."/>
            <person name="Eisen J.A."/>
            <person name="Garrity G."/>
            <person name="Lilburn T.G."/>
            <person name="Beck B.J."/>
            <person name="Whitman W.B."/>
            <person name="Hugenholtz P."/>
            <person name="Klenk H.P."/>
        </authorList>
    </citation>
    <scope>NUCLEOTIDE SEQUENCE [LARGE SCALE GENOMIC DNA]</scope>
    <source>
        <strain evidence="1 2">DSM 45044</strain>
    </source>
</reference>
<dbReference type="InterPro" id="IPR011990">
    <property type="entry name" value="TPR-like_helical_dom_sf"/>
</dbReference>
<dbReference type="OrthoDB" id="56388at2"/>
<protein>
    <recommendedName>
        <fullName evidence="3">Tetratricopeptide repeat protein</fullName>
    </recommendedName>
</protein>
<keyword evidence="2" id="KW-1185">Reference proteome</keyword>
<proteinExistence type="predicted"/>
<evidence type="ECO:0000313" key="2">
    <source>
        <dbReference type="Proteomes" id="UP000321617"/>
    </source>
</evidence>
<accession>A0A562VB13</accession>
<sequence>MTPPTVETIRRAMADNRGMPNGEARNAHAESIVDQADALGDQPTVTEALITLIEAYEYSAESHKLLVPFARLLRRYDTAPEHYDDEDVSGLFWYFKWATGGMLDNPDVPLAAVEHWLAEMRRRYTQAGYGMHAVLKEEWWIADHVGDTARAGRAFTEWRSTERDRMSDCLACDHNAVGEHLSHRSDAEALEAWRPVLEGDLRCAEEPHRILADSLLPLTRLGRVEEARANHLRGYRMVRGDDSLATSVAMHIEFCALTGNEARALEILAEHRRHIDGIRNAGSRRRFLEGVAVLLGRLTDSGRGDVAVPGPGDEDWTAARLRDVVLADLEELWRRFDARNGSDSVSGAGRARLAVPPFAEPLPLGVTTATPATMPVTAAAPPVTAEPPARAEDLPALIAEATALTEAESPDARDAWLRIDRLATGAGVPLEPLAEAAAISARGRDLVLTDLDTALALWRRAAELYTDNGRPDMATIRETWILTAQALHDEPVLADVDELLRSVRRSHETGTTPGRVLAIVLVSRALLEVTAATHDSSPERLTETLHRLAEWQAELPGGEDDRPSIRRHLELMFMRAQVLHLLGDAEELHRTGLAAWELAVRIEDGSEQVRAAALIVGRVFAESGAEEAIRIASTALAADTRHEHPHQVAELHLASAQIRMSLAEWDPALSHARDAGDRYERVGNDAAAAFSRHLVGVAYLEKDRPAEAATVLESVLPELDASEPEAAFNARNALCRALLELEEPQAAAEVAAVAAAACKDDPEPSRYAHFASMAAEALLAAGETEAAAAAAGEAARAWRQAGHLPNVAKLGRLHAGAATDEATASRELLAVVEELTTALVDPEQPSENLTILHRERGLTYREAAHVLWRRLDEDESTDLDGRGEVLRRSREAYRDFEAAGDVVTLRWLDADLVWQLAEAGDAAGAAAHAASALDRWGTESGVEDVRARLEFARDAVAGTGADA</sequence>
<evidence type="ECO:0000313" key="1">
    <source>
        <dbReference type="EMBL" id="TWJ15031.1"/>
    </source>
</evidence>